<dbReference type="InterPro" id="IPR041160">
    <property type="entry name" value="LD_cluster2"/>
</dbReference>
<dbReference type="Pfam" id="PF12770">
    <property type="entry name" value="CHAT"/>
    <property type="match status" value="1"/>
</dbReference>
<feature type="domain" description="CHAT" evidence="1">
    <location>
        <begin position="939"/>
        <end position="1217"/>
    </location>
</feature>
<dbReference type="OrthoDB" id="229515at2"/>
<organism evidence="2 3">
    <name type="scientific">Roseimaritima ulvae</name>
    <dbReference type="NCBI Taxonomy" id="980254"/>
    <lineage>
        <taxon>Bacteria</taxon>
        <taxon>Pseudomonadati</taxon>
        <taxon>Planctomycetota</taxon>
        <taxon>Planctomycetia</taxon>
        <taxon>Pirellulales</taxon>
        <taxon>Pirellulaceae</taxon>
        <taxon>Roseimaritima</taxon>
    </lineage>
</organism>
<dbReference type="Gene3D" id="3.40.50.1460">
    <property type="match status" value="1"/>
</dbReference>
<evidence type="ECO:0000259" key="1">
    <source>
        <dbReference type="Pfam" id="PF12770"/>
    </source>
</evidence>
<dbReference type="RefSeq" id="WP_068141444.1">
    <property type="nucleotide sequence ID" value="NZ_CP042914.1"/>
</dbReference>
<proteinExistence type="predicted"/>
<dbReference type="Proteomes" id="UP000325286">
    <property type="component" value="Chromosome"/>
</dbReference>
<keyword evidence="3" id="KW-1185">Reference proteome</keyword>
<reference evidence="2 3" key="1">
    <citation type="submission" date="2019-08" db="EMBL/GenBank/DDBJ databases">
        <title>Deep-cultivation of Planctomycetes and their phenomic and genomic characterization uncovers novel biology.</title>
        <authorList>
            <person name="Wiegand S."/>
            <person name="Jogler M."/>
            <person name="Boedeker C."/>
            <person name="Pinto D."/>
            <person name="Vollmers J."/>
            <person name="Rivas-Marin E."/>
            <person name="Kohn T."/>
            <person name="Peeters S.H."/>
            <person name="Heuer A."/>
            <person name="Rast P."/>
            <person name="Oberbeckmann S."/>
            <person name="Bunk B."/>
            <person name="Jeske O."/>
            <person name="Meyerdierks A."/>
            <person name="Storesund J.E."/>
            <person name="Kallscheuer N."/>
            <person name="Luecker S."/>
            <person name="Lage O.M."/>
            <person name="Pohl T."/>
            <person name="Merkel B.J."/>
            <person name="Hornburger P."/>
            <person name="Mueller R.-W."/>
            <person name="Bruemmer F."/>
            <person name="Labrenz M."/>
            <person name="Spormann A.M."/>
            <person name="Op den Camp H."/>
            <person name="Overmann J."/>
            <person name="Amann R."/>
            <person name="Jetten M.S.M."/>
            <person name="Mascher T."/>
            <person name="Medema M.H."/>
            <person name="Devos D.P."/>
            <person name="Kaster A.-K."/>
            <person name="Ovreas L."/>
            <person name="Rohde M."/>
            <person name="Galperin M.Y."/>
            <person name="Jogler C."/>
        </authorList>
    </citation>
    <scope>NUCLEOTIDE SEQUENCE [LARGE SCALE GENOMIC DNA]</scope>
    <source>
        <strain evidence="2 3">UC8</strain>
    </source>
</reference>
<dbReference type="KEGG" id="rul:UC8_40110"/>
<evidence type="ECO:0000313" key="2">
    <source>
        <dbReference type="EMBL" id="QEG41982.1"/>
    </source>
</evidence>
<evidence type="ECO:0000313" key="3">
    <source>
        <dbReference type="Proteomes" id="UP000325286"/>
    </source>
</evidence>
<accession>A0A5B9QVK3</accession>
<dbReference type="Pfam" id="PF18163">
    <property type="entry name" value="LD_cluster2"/>
    <property type="match status" value="1"/>
</dbReference>
<dbReference type="EMBL" id="CP042914">
    <property type="protein sequence ID" value="QEG41982.1"/>
    <property type="molecule type" value="Genomic_DNA"/>
</dbReference>
<gene>
    <name evidence="2" type="ORF">UC8_40110</name>
</gene>
<protein>
    <submittedName>
        <fullName evidence="2">CHAT domain protein</fullName>
    </submittedName>
</protein>
<dbReference type="AlphaFoldDB" id="A0A5B9QVK3"/>
<name>A0A5B9QVK3_9BACT</name>
<dbReference type="InterPro" id="IPR024983">
    <property type="entry name" value="CHAT_dom"/>
</dbReference>
<sequence>MTRSDSQHPAQPPAMRSLFCVATTFVTPDDEHASRRLGQRLYDRLTRDHQDPLSFGAGIPVAINVDIQRHSMCEIAALADHVLLIFVAGPTSLLLHPDQTTADLSGFGMPDSPEQKPKCQLSKMLVPTDGRWPSEAPRLGEVVVSKGVFDADGIDAAIDSVLMAIAKILRGDSPRPRLLINDFAEAHPKLGTAPIAALVGKQRTELWDYFSEVKTLQDGDYRQTSDGESQTGVDNVFVCLHGDRYRARGERRLHDRELLAAQQRGWPIVQVPAESAGDWNAVLRLAAGEHLRQLHFRKVAERMTQSGWLPIGTPVLSRPPELVDLSSGPLRESTTRTVLHPDPALTPEKRDVLRAAAPLLHPITPSTLLGRTASRDAADTLITPLDGMRVGLSVSRIPEGEFQVGQTDWHLQDATVQLTRTLIGGGATLTYGGNFVVGQEKSFTPLLAELIQAYNQTAQAPAKRLQVFQALDRSLDEVPADVLCRIRHLGLSTDLATQAVFSEDEIEGLPSGMLVSDMRRAMAAETDARVAIGGQSFPRDQDTHGYSGRFPGIAEEVYRALEAGQPVYPCGGFGGITARIVQLWEHPEKIDSFWRETTYDNNRDFVSLIWNVDNHHKRAALELPANLTELAHAIAAVAIELNDDDQAWINFNGLTYRQNQTLWRSTDPILLSSLIAEGLLRRRSRHVVDGTARSKIRIEAMLGNINLVSRTDLLALAVFKDVDPQGAGAAIDRVTGGLMRQAQAMPGKLLGVRSDQLDVDYLCAVSLGDVTDVGDDPQSLKAAIKQAVMQALDVCHREGFRSLAVVTFGGSSLPSYEQAVKQMLSGFRSHTHQVLVKWIEADEERYAKLLDKLQQSDDLDVTTVRKDSTVEIPQTSYPWFQLTVKYRSGHLDVTALAREGTGRAWSNPVTVRADVIEALSEGIGDRRRETPNQQELTRRGKQLVELLFGEQADVIWQRCRDVPIAITHDAASSKIPFEIMQYASADEATPSCPAVNGGIHRWLAVRDNHAASMFARPRLSRKLRVGLIVDPTKDLPGARTEGEQIHNALATIGGNVQSQYLGIHGHPDATLENVVDMLRHVDVLHYCGHAKFDSQSRERSGLLLFEDKMLTADMLHSIEPIPRVVIFNACEAGRVRGEPKEEQHQTFSLAEMMLRAGVEAFLGTFWEVNDKAAEAFAKQLYSTLTEGQSLRAAVTAGRAQLAAQGKKDWANYILYGDGRFCLA</sequence>